<proteinExistence type="predicted"/>
<keyword evidence="2" id="KW-1185">Reference proteome</keyword>
<dbReference type="EMBL" id="FXZM01000004">
    <property type="protein sequence ID" value="SMY11418.1"/>
    <property type="molecule type" value="Genomic_DNA"/>
</dbReference>
<dbReference type="AlphaFoldDB" id="A0A2H1L3F3"/>
<gene>
    <name evidence="1" type="ORF">BJEO58_01003</name>
</gene>
<evidence type="ECO:0000313" key="1">
    <source>
        <dbReference type="EMBL" id="SMY11418.1"/>
    </source>
</evidence>
<dbReference type="RefSeq" id="WP_101588292.1">
    <property type="nucleotide sequence ID" value="NZ_FXZM01000004.1"/>
</dbReference>
<protein>
    <submittedName>
        <fullName evidence="1">Uncharacterized protein</fullName>
    </submittedName>
</protein>
<organism evidence="1 2">
    <name type="scientific">Brevibacterium jeotgali</name>
    <dbReference type="NCBI Taxonomy" id="1262550"/>
    <lineage>
        <taxon>Bacteria</taxon>
        <taxon>Bacillati</taxon>
        <taxon>Actinomycetota</taxon>
        <taxon>Actinomycetes</taxon>
        <taxon>Micrococcales</taxon>
        <taxon>Brevibacteriaceae</taxon>
        <taxon>Brevibacterium</taxon>
    </lineage>
</organism>
<dbReference type="Proteomes" id="UP000234462">
    <property type="component" value="Unassembled WGS sequence"/>
</dbReference>
<reference evidence="2" key="1">
    <citation type="submission" date="2017-03" db="EMBL/GenBank/DDBJ databases">
        <authorList>
            <person name="Monnet C."/>
        </authorList>
    </citation>
    <scope>NUCLEOTIDE SEQUENCE [LARGE SCALE GENOMIC DNA]</scope>
    <source>
        <strain evidence="2">SJ5-8</strain>
    </source>
</reference>
<sequence length="299" mass="33046">MTGIKLYPYPRIDEAVEWSEVSIAVDGHSVEHDELADRWDAHSTITLSVTATVPLAQFRKNSSTAPVLTLTAGCYSTAESVAARSQFVLGATRASASAQVSMGGAKIAQQLEVKATLTVPFGDEKWLERRVIAQRRPEKINLDSELSGFPTSAVSFKDNNWREAPWMIDISAVDLTDPFMHSIRLTLNLDYPRVVELVEGRAEQYVEMALEAAIIRALLQTARRLADESTRGEVDEYGRDDAVTRAIEEFPDSIAAAAEKTSRQYLNLPLGSVISRLRSRPEGVETLILNATQALKEKR</sequence>
<name>A0A2H1L3F3_9MICO</name>
<dbReference type="OrthoDB" id="5190698at2"/>
<evidence type="ECO:0000313" key="2">
    <source>
        <dbReference type="Proteomes" id="UP000234462"/>
    </source>
</evidence>
<accession>A0A2H1L3F3</accession>